<evidence type="ECO:0000313" key="1">
    <source>
        <dbReference type="EMBL" id="KAE9521685.1"/>
    </source>
</evidence>
<name>A0A6G0SUA8_APHGL</name>
<accession>A0A6G0SUA8</accession>
<dbReference type="AlphaFoldDB" id="A0A6G0SUA8"/>
<organism evidence="1 2">
    <name type="scientific">Aphis glycines</name>
    <name type="common">Soybean aphid</name>
    <dbReference type="NCBI Taxonomy" id="307491"/>
    <lineage>
        <taxon>Eukaryota</taxon>
        <taxon>Metazoa</taxon>
        <taxon>Ecdysozoa</taxon>
        <taxon>Arthropoda</taxon>
        <taxon>Hexapoda</taxon>
        <taxon>Insecta</taxon>
        <taxon>Pterygota</taxon>
        <taxon>Neoptera</taxon>
        <taxon>Paraneoptera</taxon>
        <taxon>Hemiptera</taxon>
        <taxon>Sternorrhyncha</taxon>
        <taxon>Aphidomorpha</taxon>
        <taxon>Aphidoidea</taxon>
        <taxon>Aphididae</taxon>
        <taxon>Aphidini</taxon>
        <taxon>Aphis</taxon>
        <taxon>Aphis</taxon>
    </lineage>
</organism>
<protein>
    <submittedName>
        <fullName evidence="1">Uncharacterized protein</fullName>
    </submittedName>
</protein>
<dbReference type="EMBL" id="VYZN01002494">
    <property type="protein sequence ID" value="KAE9521685.1"/>
    <property type="molecule type" value="Genomic_DNA"/>
</dbReference>
<reference evidence="1 2" key="1">
    <citation type="submission" date="2019-08" db="EMBL/GenBank/DDBJ databases">
        <title>The genome of the soybean aphid Biotype 1, its phylome, world population structure and adaptation to the North American continent.</title>
        <authorList>
            <person name="Giordano R."/>
            <person name="Donthu R.K."/>
            <person name="Hernandez A.G."/>
            <person name="Wright C.L."/>
            <person name="Zimin A.V."/>
        </authorList>
    </citation>
    <scope>NUCLEOTIDE SEQUENCE [LARGE SCALE GENOMIC DNA]</scope>
    <source>
        <tissue evidence="1">Whole aphids</tissue>
    </source>
</reference>
<gene>
    <name evidence="1" type="ORF">AGLY_017918</name>
</gene>
<sequence length="179" mass="20958">MLADNLMTDIPINPIGMEHFQPIVVVEHCLNTVFENEIEVKQQKRLIELVEMKLIQNQFDLKPNLRKSRLWYCITSTDEENCLGGPVNSTLKLAGEYDCEVFTCGPLENYKLPKYYFELVVLKVFVKIDHSTVLQPEIVTYCSMMYYVDHFVVVLEERHNFVLDALVQIENYSFLDQLK</sequence>
<proteinExistence type="predicted"/>
<dbReference type="Proteomes" id="UP000475862">
    <property type="component" value="Unassembled WGS sequence"/>
</dbReference>
<keyword evidence="2" id="KW-1185">Reference proteome</keyword>
<evidence type="ECO:0000313" key="2">
    <source>
        <dbReference type="Proteomes" id="UP000475862"/>
    </source>
</evidence>
<comment type="caution">
    <text evidence="1">The sequence shown here is derived from an EMBL/GenBank/DDBJ whole genome shotgun (WGS) entry which is preliminary data.</text>
</comment>